<feature type="region of interest" description="Disordered" evidence="1">
    <location>
        <begin position="106"/>
        <end position="149"/>
    </location>
</feature>
<dbReference type="InterPro" id="IPR001478">
    <property type="entry name" value="PDZ"/>
</dbReference>
<reference evidence="3" key="1">
    <citation type="journal article" date="2012" name="PLoS Negl. Trop. Dis.">
        <title>A systematically improved high quality genome and transcriptome of the human blood fluke Schistosoma mansoni.</title>
        <authorList>
            <person name="Protasio A.V."/>
            <person name="Tsai I.J."/>
            <person name="Babbage A."/>
            <person name="Nichol S."/>
            <person name="Hunt M."/>
            <person name="Aslett M.A."/>
            <person name="De Silva N."/>
            <person name="Velarde G.S."/>
            <person name="Anderson T.J."/>
            <person name="Clark R.C."/>
            <person name="Davidson C."/>
            <person name="Dillon G.P."/>
            <person name="Holroyd N.E."/>
            <person name="LoVerde P.T."/>
            <person name="Lloyd C."/>
            <person name="McQuillan J."/>
            <person name="Oliveira G."/>
            <person name="Otto T.D."/>
            <person name="Parker-Manuel S.J."/>
            <person name="Quail M.A."/>
            <person name="Wilson R.A."/>
            <person name="Zerlotini A."/>
            <person name="Dunne D.W."/>
            <person name="Berriman M."/>
        </authorList>
    </citation>
    <scope>NUCLEOTIDE SEQUENCE [LARGE SCALE GENOMIC DNA]</scope>
    <source>
        <strain evidence="3">Puerto Rican</strain>
    </source>
</reference>
<dbReference type="ExpressionAtlas" id="A0A3Q0KR42">
    <property type="expression patterns" value="baseline"/>
</dbReference>
<reference evidence="4" key="2">
    <citation type="submission" date="2018-12" db="UniProtKB">
        <authorList>
            <consortium name="WormBaseParasite"/>
        </authorList>
    </citation>
    <scope>IDENTIFICATION</scope>
    <source>
        <strain evidence="4">Puerto Rican</strain>
    </source>
</reference>
<dbReference type="WBParaSite" id="Smp_157670.1">
    <property type="protein sequence ID" value="Smp_157670.1"/>
    <property type="gene ID" value="Smp_157670"/>
</dbReference>
<dbReference type="Proteomes" id="UP000008854">
    <property type="component" value="Unassembled WGS sequence"/>
</dbReference>
<feature type="region of interest" description="Disordered" evidence="1">
    <location>
        <begin position="227"/>
        <end position="254"/>
    </location>
</feature>
<dbReference type="AlphaFoldDB" id="A0A3Q0KR42"/>
<feature type="compositionally biased region" description="Polar residues" evidence="1">
    <location>
        <begin position="488"/>
        <end position="497"/>
    </location>
</feature>
<dbReference type="PROSITE" id="PS50106">
    <property type="entry name" value="PDZ"/>
    <property type="match status" value="1"/>
</dbReference>
<name>A0A3Q0KR42_SCHMA</name>
<evidence type="ECO:0000256" key="1">
    <source>
        <dbReference type="SAM" id="MobiDB-lite"/>
    </source>
</evidence>
<proteinExistence type="predicted"/>
<keyword evidence="3" id="KW-1185">Reference proteome</keyword>
<feature type="region of interest" description="Disordered" evidence="1">
    <location>
        <begin position="476"/>
        <end position="497"/>
    </location>
</feature>
<feature type="domain" description="PDZ" evidence="2">
    <location>
        <begin position="17"/>
        <end position="96"/>
    </location>
</feature>
<evidence type="ECO:0000259" key="2">
    <source>
        <dbReference type="PROSITE" id="PS50106"/>
    </source>
</evidence>
<evidence type="ECO:0000313" key="4">
    <source>
        <dbReference type="WBParaSite" id="Smp_157670.1"/>
    </source>
</evidence>
<accession>A0A3Q0KR42</accession>
<dbReference type="InterPro" id="IPR036034">
    <property type="entry name" value="PDZ_sf"/>
</dbReference>
<evidence type="ECO:0000313" key="3">
    <source>
        <dbReference type="Proteomes" id="UP000008854"/>
    </source>
</evidence>
<sequence>MHLYRFASQILNEREFDLRLLRLGRFQPWGFRFNKNQGRLWVTEVYPWSPAFGWLEIGDEVLEIEGHLGTELTEEESHSLAELKSNYLRLGIRRLPMFSNQYMGTRPASRNLSRAASTTVYGQSGPYSRLNAQQPQQKPVNAKDNNDAEPEEVDYSFMNLPVRERRKLFLGGGQPPSIQRGYLHSLTMPRKRNDVNNFHNRYETQSEYGGTDNNFGWDAPITPTWARENRSTNTSEPVKSRSTKTFSLSTGPSEKSFQQQFTQYVAGPPSPRYNQNPPAASNYFNNVQPKSNNRQNYPQYSATIHVQESHSTGNITSGRVYNGTSTRIYPVKQYNSSSSPVRPITPSSVYPSYNSYNSISRGSGRVVQPLRVNVYNSDNASTVYSPHKKVESSPNWNPSSPIYPAYPAYMDKLNHVDIQPLRYRREQSVRPVTIYSTNNPTTNTTIETKQIWKAIPAQNWSDTQRTVRSGTFITTTKKLPNGRRPDVSNESSGVSEF</sequence>
<feature type="compositionally biased region" description="Polar residues" evidence="1">
    <location>
        <begin position="106"/>
        <end position="139"/>
    </location>
</feature>
<protein>
    <submittedName>
        <fullName evidence="4">PDZ domain-containing protein</fullName>
    </submittedName>
</protein>
<feature type="compositionally biased region" description="Polar residues" evidence="1">
    <location>
        <begin position="243"/>
        <end position="254"/>
    </location>
</feature>
<dbReference type="InParanoid" id="A0A3Q0KR42"/>
<organism evidence="3 4">
    <name type="scientific">Schistosoma mansoni</name>
    <name type="common">Blood fluke</name>
    <dbReference type="NCBI Taxonomy" id="6183"/>
    <lineage>
        <taxon>Eukaryota</taxon>
        <taxon>Metazoa</taxon>
        <taxon>Spiralia</taxon>
        <taxon>Lophotrochozoa</taxon>
        <taxon>Platyhelminthes</taxon>
        <taxon>Trematoda</taxon>
        <taxon>Digenea</taxon>
        <taxon>Strigeidida</taxon>
        <taxon>Schistosomatoidea</taxon>
        <taxon>Schistosomatidae</taxon>
        <taxon>Schistosoma</taxon>
    </lineage>
</organism>
<dbReference type="SUPFAM" id="SSF50156">
    <property type="entry name" value="PDZ domain-like"/>
    <property type="match status" value="1"/>
</dbReference>